<dbReference type="EMBL" id="CP000352">
    <property type="protein sequence ID" value="ADC45078.1"/>
    <property type="molecule type" value="Genomic_DNA"/>
</dbReference>
<gene>
    <name evidence="1" type="ordered locus">Rmet_6466</name>
</gene>
<protein>
    <submittedName>
        <fullName evidence="1">Uncharacterized protein</fullName>
    </submittedName>
</protein>
<dbReference type="Proteomes" id="UP000002429">
    <property type="component" value="Chromosome"/>
</dbReference>
<reference evidence="2" key="1">
    <citation type="journal article" date="2010" name="PLoS ONE">
        <title>The complete genome sequence of Cupriavidus metallidurans strain CH34, a master survivalist in harsh and anthropogenic environments.</title>
        <authorList>
            <person name="Janssen P.J."/>
            <person name="Van Houdt R."/>
            <person name="Moors H."/>
            <person name="Monsieurs P."/>
            <person name="Morin N."/>
            <person name="Michaux A."/>
            <person name="Benotmane M.A."/>
            <person name="Leys N."/>
            <person name="Vallaeys T."/>
            <person name="Lapidus A."/>
            <person name="Monchy S."/>
            <person name="Medigue C."/>
            <person name="Taghavi S."/>
            <person name="McCorkle S."/>
            <person name="Dunn J."/>
            <person name="van der Lelie D."/>
            <person name="Mergeay M."/>
        </authorList>
    </citation>
    <scope>NUCLEOTIDE SEQUENCE [LARGE SCALE GENOMIC DNA]</scope>
    <source>
        <strain evidence="2">ATCC 43123 / DSM 2839 / NBRC 102507 / CH34</strain>
    </source>
</reference>
<evidence type="ECO:0000313" key="2">
    <source>
        <dbReference type="Proteomes" id="UP000002429"/>
    </source>
</evidence>
<dbReference type="RefSeq" id="WP_011516407.1">
    <property type="nucleotide sequence ID" value="NC_007973.1"/>
</dbReference>
<dbReference type="STRING" id="266264.Rmet_6466"/>
<proteinExistence type="predicted"/>
<accession>D3DXQ8</accession>
<dbReference type="KEGG" id="rme:Rmet_6466"/>
<keyword evidence="2" id="KW-1185">Reference proteome</keyword>
<name>D3DXQ8_CUPMC</name>
<dbReference type="AlphaFoldDB" id="D3DXQ8"/>
<dbReference type="HOGENOM" id="CLU_2668423_0_0_4"/>
<organism evidence="1 2">
    <name type="scientific">Cupriavidus metallidurans (strain ATCC 43123 / DSM 2839 / NBRC 102507 / CH34)</name>
    <name type="common">Ralstonia metallidurans</name>
    <dbReference type="NCBI Taxonomy" id="266264"/>
    <lineage>
        <taxon>Bacteria</taxon>
        <taxon>Pseudomonadati</taxon>
        <taxon>Pseudomonadota</taxon>
        <taxon>Betaproteobacteria</taxon>
        <taxon>Burkholderiales</taxon>
        <taxon>Burkholderiaceae</taxon>
        <taxon>Cupriavidus</taxon>
    </lineage>
</organism>
<evidence type="ECO:0000313" key="1">
    <source>
        <dbReference type="EMBL" id="ADC45078.1"/>
    </source>
</evidence>
<sequence>MHQAPPSRLGCDATDAIRQLKTLTEILPTASLLRKAALALLLEANARAQPDALPMALASPPALTPAVPEITGRPA</sequence>